<reference evidence="1 2" key="1">
    <citation type="journal article" date="2019" name="bioRxiv">
        <title>Genomics, evolutionary history and diagnostics of the Alternaria alternata species group including apple and Asian pear pathotypes.</title>
        <authorList>
            <person name="Armitage A.D."/>
            <person name="Cockerton H.M."/>
            <person name="Sreenivasaprasad S."/>
            <person name="Woodhall J.W."/>
            <person name="Lane C.R."/>
            <person name="Harrison R.J."/>
            <person name="Clarkson J.P."/>
        </authorList>
    </citation>
    <scope>NUCLEOTIDE SEQUENCE [LARGE SCALE GENOMIC DNA]</scope>
    <source>
        <strain evidence="1 2">FERA 650</strain>
    </source>
</reference>
<organism evidence="1 2">
    <name type="scientific">Alternaria gaisen</name>
    <dbReference type="NCBI Taxonomy" id="167740"/>
    <lineage>
        <taxon>Eukaryota</taxon>
        <taxon>Fungi</taxon>
        <taxon>Dikarya</taxon>
        <taxon>Ascomycota</taxon>
        <taxon>Pezizomycotina</taxon>
        <taxon>Dothideomycetes</taxon>
        <taxon>Pleosporomycetidae</taxon>
        <taxon>Pleosporales</taxon>
        <taxon>Pleosporineae</taxon>
        <taxon>Pleosporaceae</taxon>
        <taxon>Alternaria</taxon>
        <taxon>Alternaria sect. Alternaria</taxon>
    </lineage>
</organism>
<evidence type="ECO:0000313" key="2">
    <source>
        <dbReference type="Proteomes" id="UP000293547"/>
    </source>
</evidence>
<accession>A0ACB6FE97</accession>
<gene>
    <name evidence="1" type="ORF">AG0111_0g9190</name>
</gene>
<dbReference type="Proteomes" id="UP000293547">
    <property type="component" value="Unassembled WGS sequence"/>
</dbReference>
<protein>
    <submittedName>
        <fullName evidence="1">Uncharacterized protein</fullName>
    </submittedName>
</protein>
<sequence length="166" mass="18951">MKNGMCQLTWIDYNQDRDIEHQYLPLVGDGRGSYFPTTKVKLPGKVQVFPKSADILSRPLRKKIHDFELLETYGQKTMEKIGETFWGLLIKQQQDVNVGKGIMQTAKGTVSTQQQPNAALKPTDRSGTKDELTQQTEQESEPNELLERTGEEENQWVSNDPWNLAL</sequence>
<comment type="caution">
    <text evidence="1">The sequence shown here is derived from an EMBL/GenBank/DDBJ whole genome shotgun (WGS) entry which is preliminary data.</text>
</comment>
<proteinExistence type="predicted"/>
<evidence type="ECO:0000313" key="1">
    <source>
        <dbReference type="EMBL" id="KAB2102725.1"/>
    </source>
</evidence>
<name>A0ACB6FE97_9PLEO</name>
<dbReference type="EMBL" id="PDWZ02000009">
    <property type="protein sequence ID" value="KAB2102725.1"/>
    <property type="molecule type" value="Genomic_DNA"/>
</dbReference>
<keyword evidence="2" id="KW-1185">Reference proteome</keyword>